<reference evidence="7 8" key="1">
    <citation type="submission" date="2024-10" db="EMBL/GenBank/DDBJ databases">
        <title>Updated reference genomes for cyclostephanoid diatoms.</title>
        <authorList>
            <person name="Roberts W.R."/>
            <person name="Alverson A.J."/>
        </authorList>
    </citation>
    <scope>NUCLEOTIDE SEQUENCE [LARGE SCALE GENOMIC DNA]</scope>
    <source>
        <strain evidence="7 8">AJA228-03</strain>
    </source>
</reference>
<feature type="region of interest" description="Disordered" evidence="4">
    <location>
        <begin position="380"/>
        <end position="417"/>
    </location>
</feature>
<accession>A0ABD3R3Z0</accession>
<dbReference type="Pfam" id="PF00271">
    <property type="entry name" value="Helicase_C"/>
    <property type="match status" value="1"/>
</dbReference>
<dbReference type="Gene3D" id="1.20.120.1080">
    <property type="match status" value="1"/>
</dbReference>
<evidence type="ECO:0000256" key="4">
    <source>
        <dbReference type="SAM" id="MobiDB-lite"/>
    </source>
</evidence>
<dbReference type="Pfam" id="PF21010">
    <property type="entry name" value="HA2_C"/>
    <property type="match status" value="1"/>
</dbReference>
<dbReference type="Pfam" id="PF07717">
    <property type="entry name" value="OB_NTP_bind"/>
    <property type="match status" value="1"/>
</dbReference>
<dbReference type="Gene3D" id="3.40.50.300">
    <property type="entry name" value="P-loop containing nucleotide triphosphate hydrolases"/>
    <property type="match status" value="2"/>
</dbReference>
<keyword evidence="8" id="KW-1185">Reference proteome</keyword>
<keyword evidence="3" id="KW-0067">ATP-binding</keyword>
<dbReference type="AlphaFoldDB" id="A0ABD3R3Z0"/>
<dbReference type="EMBL" id="JALLPB020000692">
    <property type="protein sequence ID" value="KAL3806992.1"/>
    <property type="molecule type" value="Genomic_DNA"/>
</dbReference>
<keyword evidence="2" id="KW-0378">Hydrolase</keyword>
<proteinExistence type="predicted"/>
<dbReference type="SMART" id="SM00490">
    <property type="entry name" value="HELICc"/>
    <property type="match status" value="1"/>
</dbReference>
<dbReference type="InterPro" id="IPR002464">
    <property type="entry name" value="DNA/RNA_helicase_DEAH_CS"/>
</dbReference>
<dbReference type="SUPFAM" id="SSF52540">
    <property type="entry name" value="P-loop containing nucleoside triphosphate hydrolases"/>
    <property type="match status" value="1"/>
</dbReference>
<dbReference type="Pfam" id="PF00270">
    <property type="entry name" value="DEAD"/>
    <property type="match status" value="1"/>
</dbReference>
<name>A0ABD3R3Z0_9STRA</name>
<dbReference type="CDD" id="cd18791">
    <property type="entry name" value="SF2_C_RHA"/>
    <property type="match status" value="1"/>
</dbReference>
<dbReference type="Proteomes" id="UP001530377">
    <property type="component" value="Unassembled WGS sequence"/>
</dbReference>
<dbReference type="SMART" id="SM00847">
    <property type="entry name" value="HA2"/>
    <property type="match status" value="1"/>
</dbReference>
<gene>
    <name evidence="7" type="ORF">ACHAXA_007625</name>
</gene>
<dbReference type="InterPro" id="IPR011709">
    <property type="entry name" value="DEAD-box_helicase_OB_fold"/>
</dbReference>
<organism evidence="7 8">
    <name type="scientific">Cyclostephanos tholiformis</name>
    <dbReference type="NCBI Taxonomy" id="382380"/>
    <lineage>
        <taxon>Eukaryota</taxon>
        <taxon>Sar</taxon>
        <taxon>Stramenopiles</taxon>
        <taxon>Ochrophyta</taxon>
        <taxon>Bacillariophyta</taxon>
        <taxon>Coscinodiscophyceae</taxon>
        <taxon>Thalassiosirophycidae</taxon>
        <taxon>Stephanodiscales</taxon>
        <taxon>Stephanodiscaceae</taxon>
        <taxon>Cyclostephanos</taxon>
    </lineage>
</organism>
<evidence type="ECO:0000259" key="5">
    <source>
        <dbReference type="PROSITE" id="PS51192"/>
    </source>
</evidence>
<evidence type="ECO:0000256" key="1">
    <source>
        <dbReference type="ARBA" id="ARBA00022741"/>
    </source>
</evidence>
<dbReference type="InterPro" id="IPR007502">
    <property type="entry name" value="Helicase-assoc_dom"/>
</dbReference>
<dbReference type="InterPro" id="IPR014001">
    <property type="entry name" value="Helicase_ATP-bd"/>
</dbReference>
<dbReference type="SMART" id="SM00487">
    <property type="entry name" value="DEXDc"/>
    <property type="match status" value="1"/>
</dbReference>
<evidence type="ECO:0000256" key="3">
    <source>
        <dbReference type="ARBA" id="ARBA00022840"/>
    </source>
</evidence>
<evidence type="ECO:0000313" key="8">
    <source>
        <dbReference type="Proteomes" id="UP001530377"/>
    </source>
</evidence>
<sequence length="993" mass="110404">MRLRKMDMIRNSITSSPAGLVAALHVPPLPDDALDVLTNALGSREDRLERMERHDEAMANHRRLRDFRDMMSSSRGRDAQGWDEKHSSFVASTCNDVFIAEERSREEEAARDPYGRLGRIKAIRDSLPIRTIRQDLIESLKSQRIVIVSGGTGSGKSTQCPQYVLEDAIAHGRGTDTRIVVSQPRRIAAMSVARRIAAERGEGIGKSVGYGVRHDARPPRSCGCIELVTAGTLLRRLIGDPSLVGVSHVMIDEVHERDIDTDFLLIFLRDLLASRPDLRVVLMSATLDAERFRKYFSHGVADNSVPVLSVSAKSRHRVSVVHLEDLAGEGDTSSSMMPTAYGIPSDIREVAQSLLRLHDQRLQFELEEAAAEEMAAFRLESNSIEEREDDTSWYGNDESSDMVFDADPNRDESESSKSSLRLKVLRRAVTMRGGSKGDFLPSFPTIKQYNHREKRDIVETTTKLLALMARHVAEVEIAAGRCGSVLCFLPGIDEIKDAMITLGDIMDALLKTRVKILPLHSTVSPDDQQKVFDEAAHGTVKIILATNIAESSITIDDVIAIVDSGLVKEIHWDRVKSIMLTVPISKSSATQRLGRAGRVAAGICYRLYSMGQYEAMIEWPLPEIQRSALEATCLNACSMTNDQVTTFLSRALDPPMEEAVAYSIERLKKLGAIYSSSTAAVEGLTPLGHCLSQLPLDPAIGRMLIMGCVLQCLDPILTAAACFSSREVFFIPPGLREEQRVIRREFCEYSDTLAAVRAYEMYHDVLDEGWDATQWASDNFISISAIASVHSIRSQLINELHRIGFIHSSDLKQSRGKHKKLRLDANVNRNAGIESLYSALWVLSAPDNLAARQKLGSFGALRTRTEDRAGLHPSSVAFHRKPPIMHSHRLPLWYSYKEMVLSSQVFLRGCTALTPEQILLFGGFIFGSDQKLIDDWIIVECQCADTLNVLSDARREINSALELTVMNPRKPLPEAQRSIIDAVCDCFDLLDET</sequence>
<dbReference type="PROSITE" id="PS51194">
    <property type="entry name" value="HELICASE_CTER"/>
    <property type="match status" value="1"/>
</dbReference>
<dbReference type="GO" id="GO:0016787">
    <property type="term" value="F:hydrolase activity"/>
    <property type="evidence" value="ECO:0007669"/>
    <property type="project" value="UniProtKB-KW"/>
</dbReference>
<feature type="domain" description="Helicase C-terminal" evidence="6">
    <location>
        <begin position="474"/>
        <end position="640"/>
    </location>
</feature>
<dbReference type="CDD" id="cd17917">
    <property type="entry name" value="DEXHc_RHA-like"/>
    <property type="match status" value="1"/>
</dbReference>
<dbReference type="GO" id="GO:0005524">
    <property type="term" value="F:ATP binding"/>
    <property type="evidence" value="ECO:0007669"/>
    <property type="project" value="UniProtKB-KW"/>
</dbReference>
<dbReference type="PROSITE" id="PS00690">
    <property type="entry name" value="DEAH_ATP_HELICASE"/>
    <property type="match status" value="1"/>
</dbReference>
<evidence type="ECO:0000259" key="6">
    <source>
        <dbReference type="PROSITE" id="PS51194"/>
    </source>
</evidence>
<keyword evidence="1" id="KW-0547">Nucleotide-binding</keyword>
<comment type="caution">
    <text evidence="7">The sequence shown here is derived from an EMBL/GenBank/DDBJ whole genome shotgun (WGS) entry which is preliminary data.</text>
</comment>
<feature type="domain" description="Helicase ATP-binding" evidence="5">
    <location>
        <begin position="137"/>
        <end position="305"/>
    </location>
</feature>
<dbReference type="InterPro" id="IPR011545">
    <property type="entry name" value="DEAD/DEAH_box_helicase_dom"/>
</dbReference>
<dbReference type="PANTHER" id="PTHR18934">
    <property type="entry name" value="ATP-DEPENDENT RNA HELICASE"/>
    <property type="match status" value="1"/>
</dbReference>
<dbReference type="InterPro" id="IPR001650">
    <property type="entry name" value="Helicase_C-like"/>
</dbReference>
<dbReference type="PANTHER" id="PTHR18934:SF259">
    <property type="entry name" value="RNA HELICASE"/>
    <property type="match status" value="1"/>
</dbReference>
<dbReference type="PROSITE" id="PS51192">
    <property type="entry name" value="HELICASE_ATP_BIND_1"/>
    <property type="match status" value="1"/>
</dbReference>
<evidence type="ECO:0000256" key="2">
    <source>
        <dbReference type="ARBA" id="ARBA00022801"/>
    </source>
</evidence>
<dbReference type="InterPro" id="IPR027417">
    <property type="entry name" value="P-loop_NTPase"/>
</dbReference>
<evidence type="ECO:0000313" key="7">
    <source>
        <dbReference type="EMBL" id="KAL3806992.1"/>
    </source>
</evidence>
<protein>
    <submittedName>
        <fullName evidence="7">Uncharacterized protein</fullName>
    </submittedName>
</protein>